<keyword evidence="11 16" id="KW-1133">Transmembrane helix</keyword>
<dbReference type="InterPro" id="IPR011759">
    <property type="entry name" value="Cyt_c_oxidase_su2_TM_dom"/>
</dbReference>
<dbReference type="Gene3D" id="2.60.40.420">
    <property type="entry name" value="Cupredoxins - blue copper proteins"/>
    <property type="match status" value="1"/>
</dbReference>
<comment type="catalytic activity">
    <reaction evidence="14">
        <text>4 Fe(II)-[cytochrome c] + O2 + 8 H(+)(in) = 4 Fe(III)-[cytochrome c] + 2 H2O + 4 H(+)(out)</text>
        <dbReference type="Rhea" id="RHEA:11436"/>
        <dbReference type="Rhea" id="RHEA-COMP:10350"/>
        <dbReference type="Rhea" id="RHEA-COMP:14399"/>
        <dbReference type="ChEBI" id="CHEBI:15377"/>
        <dbReference type="ChEBI" id="CHEBI:15378"/>
        <dbReference type="ChEBI" id="CHEBI:15379"/>
        <dbReference type="ChEBI" id="CHEBI:29033"/>
        <dbReference type="ChEBI" id="CHEBI:29034"/>
        <dbReference type="EC" id="7.1.1.9"/>
    </reaction>
    <physiologicalReaction direction="left-to-right" evidence="14">
        <dbReference type="Rhea" id="RHEA:11437"/>
    </physiologicalReaction>
</comment>
<comment type="similarity">
    <text evidence="2 15">Belongs to the cytochrome c oxidase subunit 2 family.</text>
</comment>
<gene>
    <name evidence="19" type="primary">COX2</name>
</gene>
<dbReference type="PANTHER" id="PTHR22888:SF9">
    <property type="entry name" value="CYTOCHROME C OXIDASE SUBUNIT 2"/>
    <property type="match status" value="1"/>
</dbReference>
<dbReference type="AlphaFoldDB" id="A0A1U9XPF2"/>
<comment type="cofactor">
    <cofactor evidence="15">
        <name>Cu cation</name>
        <dbReference type="ChEBI" id="CHEBI:23378"/>
    </cofactor>
    <text evidence="15">Binds a copper A center.</text>
</comment>
<feature type="transmembrane region" description="Helical" evidence="16">
    <location>
        <begin position="26"/>
        <end position="51"/>
    </location>
</feature>
<evidence type="ECO:0000256" key="4">
    <source>
        <dbReference type="ARBA" id="ARBA00022448"/>
    </source>
</evidence>
<keyword evidence="15" id="KW-0999">Mitochondrion inner membrane</keyword>
<dbReference type="InterPro" id="IPR045187">
    <property type="entry name" value="CcO_II"/>
</dbReference>
<comment type="function">
    <text evidence="15">Component of the cytochrome c oxidase, the last enzyme in the mitochondrial electron transport chain which drives oxidative phosphorylation. The respiratory chain contains 3 multisubunit complexes succinate dehydrogenase (complex II, CII), ubiquinol-cytochrome c oxidoreductase (cytochrome b-c1 complex, complex III, CIII) and cytochrome c oxidase (complex IV, CIV), that cooperate to transfer electrons derived from NADH and succinate to molecular oxygen, creating an electrochemical gradient over the inner membrane that drives transmembrane transport and the ATP synthase. Cytochrome c oxidase is the component of the respiratory chain that catalyzes the reduction of oxygen to water. Electrons originating from reduced cytochrome c in the intermembrane space (IMS) are transferred via the dinuclear copper A center (CU(A)) of subunit 2 and heme A of subunit 1 to the active site in subunit 1, a binuclear center (BNC) formed by heme A3 and copper B (CU(B)). The BNC reduces molecular oxygen to 2 water molecules using 4 electrons from cytochrome c in the IMS and 4 protons from the mitochondrial matrix.</text>
</comment>
<evidence type="ECO:0000259" key="17">
    <source>
        <dbReference type="PROSITE" id="PS50857"/>
    </source>
</evidence>
<name>A0A1U9XPF2_9BIVA</name>
<evidence type="ECO:0000256" key="13">
    <source>
        <dbReference type="ARBA" id="ARBA00023136"/>
    </source>
</evidence>
<reference evidence="19" key="1">
    <citation type="journal article" date="2017" name="Mol. Phylogenet. Evol.">
        <title>Curious bivalves: Systematic utility and unusual properties of anomalodesmatan mitochondrial genomes.</title>
        <authorList>
            <person name="Williams S.T."/>
            <person name="Foster P.G."/>
            <person name="Hughes C."/>
            <person name="Harper E.M."/>
            <person name="Taylor J.D."/>
            <person name="Littlewood D.T."/>
            <person name="Dyal P."/>
            <person name="Hopkins K.P."/>
            <person name="Briscoe A.G."/>
        </authorList>
    </citation>
    <scope>NUCLEOTIDE SEQUENCE</scope>
</reference>
<evidence type="ECO:0000256" key="3">
    <source>
        <dbReference type="ARBA" id="ARBA00015946"/>
    </source>
</evidence>
<dbReference type="SUPFAM" id="SSF49503">
    <property type="entry name" value="Cupredoxins"/>
    <property type="match status" value="1"/>
</dbReference>
<organism evidence="19">
    <name type="scientific">Euciroa cf. queenslandica STW-2017</name>
    <dbReference type="NCBI Taxonomy" id="1969321"/>
    <lineage>
        <taxon>Eukaryota</taxon>
        <taxon>Metazoa</taxon>
        <taxon>Spiralia</taxon>
        <taxon>Lophotrochozoa</taxon>
        <taxon>Mollusca</taxon>
        <taxon>Bivalvia</taxon>
        <taxon>Autobranchia</taxon>
        <taxon>Heteroconchia</taxon>
        <taxon>Euheterodonta</taxon>
        <taxon>Anomalodesmata</taxon>
        <taxon>Verticordioidea</taxon>
        <taxon>Euciroidae</taxon>
        <taxon>Euciroa</taxon>
    </lineage>
</organism>
<dbReference type="InterPro" id="IPR008972">
    <property type="entry name" value="Cupredoxin"/>
</dbReference>
<evidence type="ECO:0000256" key="14">
    <source>
        <dbReference type="ARBA" id="ARBA00049512"/>
    </source>
</evidence>
<dbReference type="InterPro" id="IPR001505">
    <property type="entry name" value="Copper_CuA"/>
</dbReference>
<geneLocation type="mitochondrion" evidence="19"/>
<dbReference type="InterPro" id="IPR036257">
    <property type="entry name" value="Cyt_c_oxidase_su2_TM_sf"/>
</dbReference>
<evidence type="ECO:0000313" key="19">
    <source>
        <dbReference type="EMBL" id="AQZ26126.1"/>
    </source>
</evidence>
<dbReference type="Pfam" id="PF00116">
    <property type="entry name" value="COX2"/>
    <property type="match status" value="1"/>
</dbReference>
<dbReference type="GO" id="GO:0005507">
    <property type="term" value="F:copper ion binding"/>
    <property type="evidence" value="ECO:0007669"/>
    <property type="project" value="InterPro"/>
</dbReference>
<keyword evidence="10 15" id="KW-0249">Electron transport</keyword>
<dbReference type="PROSITE" id="PS50999">
    <property type="entry name" value="COX2_TM"/>
    <property type="match status" value="1"/>
</dbReference>
<evidence type="ECO:0000256" key="2">
    <source>
        <dbReference type="ARBA" id="ARBA00007866"/>
    </source>
</evidence>
<dbReference type="PRINTS" id="PR01166">
    <property type="entry name" value="CYCOXIDASEII"/>
</dbReference>
<dbReference type="PROSITE" id="PS00078">
    <property type="entry name" value="COX2"/>
    <property type="match status" value="1"/>
</dbReference>
<evidence type="ECO:0000256" key="10">
    <source>
        <dbReference type="ARBA" id="ARBA00022982"/>
    </source>
</evidence>
<keyword evidence="15 19" id="KW-0496">Mitochondrion</keyword>
<dbReference type="GeneID" id="32229680"/>
<dbReference type="Gene3D" id="1.10.287.90">
    <property type="match status" value="1"/>
</dbReference>
<dbReference type="InterPro" id="IPR002429">
    <property type="entry name" value="CcO_II-like_C"/>
</dbReference>
<evidence type="ECO:0000256" key="11">
    <source>
        <dbReference type="ARBA" id="ARBA00022989"/>
    </source>
</evidence>
<evidence type="ECO:0000256" key="15">
    <source>
        <dbReference type="RuleBase" id="RU000457"/>
    </source>
</evidence>
<evidence type="ECO:0000256" key="1">
    <source>
        <dbReference type="ARBA" id="ARBA00004141"/>
    </source>
</evidence>
<sequence>MARWGQIGMEDASSPYMLDLLDFHDLAMCVLVMIMLMVCFFMMSGVLSPFYYRTYPESQTLEAAWSIFPIVCLVLLGWPSVYNLYKMDQFMTGEYLIKVIGRQWLWVYEYPIIKDSEVSNISFESYMVPTEYISMGEYRLLEADKRLVLPVNQIWRVLVTSDDVLHCWTVLGLGLKVDGAPGRLNQILFNALRCGVYYGQCSEICGANHSFMPINVEIVPISFFDMWIKSIVNSE</sequence>
<evidence type="ECO:0000256" key="7">
    <source>
        <dbReference type="ARBA" id="ARBA00022723"/>
    </source>
</evidence>
<dbReference type="GO" id="GO:0004129">
    <property type="term" value="F:cytochrome-c oxidase activity"/>
    <property type="evidence" value="ECO:0007669"/>
    <property type="project" value="UniProtKB-EC"/>
</dbReference>
<dbReference type="GO" id="GO:0005743">
    <property type="term" value="C:mitochondrial inner membrane"/>
    <property type="evidence" value="ECO:0007669"/>
    <property type="project" value="UniProtKB-SubCell"/>
</dbReference>
<keyword evidence="6 15" id="KW-0812">Transmembrane</keyword>
<dbReference type="CTD" id="4513"/>
<dbReference type="Pfam" id="PF02790">
    <property type="entry name" value="COX2_TM"/>
    <property type="match status" value="1"/>
</dbReference>
<dbReference type="PROSITE" id="PS50857">
    <property type="entry name" value="COX2_CUA"/>
    <property type="match status" value="1"/>
</dbReference>
<evidence type="ECO:0000256" key="16">
    <source>
        <dbReference type="SAM" id="Phobius"/>
    </source>
</evidence>
<evidence type="ECO:0000256" key="6">
    <source>
        <dbReference type="ARBA" id="ARBA00022692"/>
    </source>
</evidence>
<evidence type="ECO:0000256" key="9">
    <source>
        <dbReference type="ARBA" id="ARBA00022967"/>
    </source>
</evidence>
<evidence type="ECO:0000256" key="8">
    <source>
        <dbReference type="ARBA" id="ARBA00022842"/>
    </source>
</evidence>
<keyword evidence="13 15" id="KW-0472">Membrane</keyword>
<keyword evidence="7 15" id="KW-0479">Metal-binding</keyword>
<accession>A0A1U9XPF2</accession>
<keyword evidence="8" id="KW-0460">Magnesium</keyword>
<dbReference type="SUPFAM" id="SSF81464">
    <property type="entry name" value="Cytochrome c oxidase subunit II-like, transmembrane region"/>
    <property type="match status" value="1"/>
</dbReference>
<comment type="subcellular location">
    <subcellularLocation>
        <location evidence="1">Membrane</location>
        <topology evidence="1">Multi-pass membrane protein</topology>
    </subcellularLocation>
    <subcellularLocation>
        <location evidence="15">Mitochondrion inner membrane</location>
        <topology evidence="15">Multi-pass membrane protein</topology>
    </subcellularLocation>
</comment>
<dbReference type="PANTHER" id="PTHR22888">
    <property type="entry name" value="CYTOCHROME C OXIDASE, SUBUNIT II"/>
    <property type="match status" value="1"/>
</dbReference>
<feature type="domain" description="Cytochrome oxidase subunit II copper A binding" evidence="17">
    <location>
        <begin position="92"/>
        <end position="230"/>
    </location>
</feature>
<evidence type="ECO:0000256" key="12">
    <source>
        <dbReference type="ARBA" id="ARBA00023008"/>
    </source>
</evidence>
<keyword evidence="5 15" id="KW-0679">Respiratory chain</keyword>
<dbReference type="EMBL" id="KX815958">
    <property type="protein sequence ID" value="AQZ26126.1"/>
    <property type="molecule type" value="Genomic_DNA"/>
</dbReference>
<evidence type="ECO:0000256" key="5">
    <source>
        <dbReference type="ARBA" id="ARBA00022660"/>
    </source>
</evidence>
<proteinExistence type="inferred from homology"/>
<dbReference type="GO" id="GO:0042773">
    <property type="term" value="P:ATP synthesis coupled electron transport"/>
    <property type="evidence" value="ECO:0007669"/>
    <property type="project" value="TreeGrafter"/>
</dbReference>
<protein>
    <recommendedName>
        <fullName evidence="3 15">Cytochrome c oxidase subunit 2</fullName>
    </recommendedName>
</protein>
<dbReference type="RefSeq" id="YP_009353834.1">
    <property type="nucleotide sequence ID" value="NC_034301.1"/>
</dbReference>
<keyword evidence="12 15" id="KW-0186">Copper</keyword>
<keyword evidence="4 15" id="KW-0813">Transport</keyword>
<evidence type="ECO:0000259" key="18">
    <source>
        <dbReference type="PROSITE" id="PS50999"/>
    </source>
</evidence>
<feature type="domain" description="Cytochrome oxidase subunit II transmembrane region profile" evidence="18">
    <location>
        <begin position="1"/>
        <end position="91"/>
    </location>
</feature>
<feature type="transmembrane region" description="Helical" evidence="16">
    <location>
        <begin position="63"/>
        <end position="85"/>
    </location>
</feature>
<keyword evidence="9" id="KW-1278">Translocase</keyword>